<feature type="transmembrane region" description="Helical" evidence="8">
    <location>
        <begin position="277"/>
        <end position="299"/>
    </location>
</feature>
<dbReference type="AlphaFoldDB" id="A0A917BRI5"/>
<comment type="caution">
    <text evidence="10">The sequence shown here is derived from an EMBL/GenBank/DDBJ whole genome shotgun (WGS) entry which is preliminary data.</text>
</comment>
<dbReference type="InterPro" id="IPR050586">
    <property type="entry name" value="CPA3_Na-H_Antiporter_D"/>
</dbReference>
<dbReference type="GO" id="GO:0005886">
    <property type="term" value="C:plasma membrane"/>
    <property type="evidence" value="ECO:0007669"/>
    <property type="project" value="UniProtKB-SubCell"/>
</dbReference>
<evidence type="ECO:0000256" key="6">
    <source>
        <dbReference type="ARBA" id="ARBA00023136"/>
    </source>
</evidence>
<feature type="transmembrane region" description="Helical" evidence="8">
    <location>
        <begin position="453"/>
        <end position="471"/>
    </location>
</feature>
<protein>
    <submittedName>
        <fullName evidence="10">Cation:proton antiporter</fullName>
    </submittedName>
</protein>
<dbReference type="Pfam" id="PF00361">
    <property type="entry name" value="Proton_antipo_M"/>
    <property type="match status" value="1"/>
</dbReference>
<accession>A0A917BRI5</accession>
<dbReference type="InterPro" id="IPR001750">
    <property type="entry name" value="ND/Mrp_TM"/>
</dbReference>
<evidence type="ECO:0000256" key="4">
    <source>
        <dbReference type="ARBA" id="ARBA00022692"/>
    </source>
</evidence>
<dbReference type="PRINTS" id="PR01437">
    <property type="entry name" value="NUOXDRDTASE4"/>
</dbReference>
<proteinExistence type="inferred from homology"/>
<sequence length="492" mass="53553">MTAHLPILQVLIPLMAAPLCVVFRHRDIAWIIVLLVSLISFVISTMILDQVLTQGVISYFMGDWPAPWGIEFRIDAVNAYILLIVSAIGAVVAFYGRHSVTREVPRDLIYLFYTAFLLCLTGLLGMTATGDAFNLFVFLEISSLSTYAMISLGKDRRALTASYQYLIMGTLGATFYVIGLGLLYMMTGTLNIVDLHAKLLDMDGSIRTLQAALAFLTVGLSLKLALFPLHLWLPNAYTYAPSSVTAFLAATATKVAVYVMLRVFFTIFGVDIFEETGLAPVLMTLAIAGMFVASTVAIFQNDMKRLLAYSSVAQIGYIMLGISFLNVTGVSAGIVHLLNHAVMKCAAFLAMGCFMYRVGSVQIEDLHGIGKKMPWTMAAFVVAGLSLIGVPLTVGFISKWYLIQAAMEADMMPIALLILLSSLLAVVYVWRFIEVAYFKEPANPSLKIKEAPLSMLIPLWVMAGASIYFGVDTDMTLGVAQLAAEMLVGGAP</sequence>
<keyword evidence="6 8" id="KW-0472">Membrane</keyword>
<dbReference type="Proteomes" id="UP000632498">
    <property type="component" value="Unassembled WGS sequence"/>
</dbReference>
<feature type="transmembrane region" description="Helical" evidence="8">
    <location>
        <begin position="77"/>
        <end position="96"/>
    </location>
</feature>
<dbReference type="EMBL" id="BMHV01000001">
    <property type="protein sequence ID" value="GGF51785.1"/>
    <property type="molecule type" value="Genomic_DNA"/>
</dbReference>
<name>A0A917BRI5_9PROT</name>
<feature type="transmembrane region" description="Helical" evidence="8">
    <location>
        <begin position="6"/>
        <end position="23"/>
    </location>
</feature>
<feature type="transmembrane region" description="Helical" evidence="8">
    <location>
        <begin position="108"/>
        <end position="126"/>
    </location>
</feature>
<feature type="transmembrane region" description="Helical" evidence="8">
    <location>
        <begin position="165"/>
        <end position="186"/>
    </location>
</feature>
<evidence type="ECO:0000256" key="7">
    <source>
        <dbReference type="RuleBase" id="RU000320"/>
    </source>
</evidence>
<reference evidence="10" key="1">
    <citation type="journal article" date="2014" name="Int. J. Syst. Evol. Microbiol.">
        <title>Complete genome sequence of Corynebacterium casei LMG S-19264T (=DSM 44701T), isolated from a smear-ripened cheese.</title>
        <authorList>
            <consortium name="US DOE Joint Genome Institute (JGI-PGF)"/>
            <person name="Walter F."/>
            <person name="Albersmeier A."/>
            <person name="Kalinowski J."/>
            <person name="Ruckert C."/>
        </authorList>
    </citation>
    <scope>NUCLEOTIDE SEQUENCE</scope>
    <source>
        <strain evidence="10">CGMCC 1.15254</strain>
    </source>
</reference>
<evidence type="ECO:0000256" key="1">
    <source>
        <dbReference type="ARBA" id="ARBA00004651"/>
    </source>
</evidence>
<evidence type="ECO:0000256" key="2">
    <source>
        <dbReference type="ARBA" id="ARBA00005346"/>
    </source>
</evidence>
<keyword evidence="3" id="KW-1003">Cell membrane</keyword>
<evidence type="ECO:0000256" key="3">
    <source>
        <dbReference type="ARBA" id="ARBA00022475"/>
    </source>
</evidence>
<evidence type="ECO:0000313" key="10">
    <source>
        <dbReference type="EMBL" id="GGF51785.1"/>
    </source>
</evidence>
<feature type="domain" description="NADH:quinone oxidoreductase/Mrp antiporter transmembrane" evidence="9">
    <location>
        <begin position="131"/>
        <end position="424"/>
    </location>
</feature>
<gene>
    <name evidence="10" type="ORF">GCM10011332_01280</name>
</gene>
<evidence type="ECO:0000256" key="5">
    <source>
        <dbReference type="ARBA" id="ARBA00022989"/>
    </source>
</evidence>
<comment type="similarity">
    <text evidence="2">Belongs to the CPA3 antiporters (TC 2.A.63) subunit D family.</text>
</comment>
<keyword evidence="5 8" id="KW-1133">Transmembrane helix</keyword>
<evidence type="ECO:0000259" key="9">
    <source>
        <dbReference type="Pfam" id="PF00361"/>
    </source>
</evidence>
<comment type="subcellular location">
    <subcellularLocation>
        <location evidence="1">Cell membrane</location>
        <topology evidence="1">Multi-pass membrane protein</topology>
    </subcellularLocation>
    <subcellularLocation>
        <location evidence="7">Membrane</location>
        <topology evidence="7">Multi-pass membrane protein</topology>
    </subcellularLocation>
</comment>
<dbReference type="PANTHER" id="PTHR42703">
    <property type="entry name" value="NADH DEHYDROGENASE"/>
    <property type="match status" value="1"/>
</dbReference>
<evidence type="ECO:0000313" key="11">
    <source>
        <dbReference type="Proteomes" id="UP000632498"/>
    </source>
</evidence>
<evidence type="ECO:0000256" key="8">
    <source>
        <dbReference type="SAM" id="Phobius"/>
    </source>
</evidence>
<feature type="transmembrane region" description="Helical" evidence="8">
    <location>
        <begin position="30"/>
        <end position="57"/>
    </location>
</feature>
<dbReference type="GO" id="GO:0042773">
    <property type="term" value="P:ATP synthesis coupled electron transport"/>
    <property type="evidence" value="ECO:0007669"/>
    <property type="project" value="InterPro"/>
</dbReference>
<dbReference type="GO" id="GO:0008137">
    <property type="term" value="F:NADH dehydrogenase (ubiquinone) activity"/>
    <property type="evidence" value="ECO:0007669"/>
    <property type="project" value="InterPro"/>
</dbReference>
<dbReference type="RefSeq" id="WP_188659981.1">
    <property type="nucleotide sequence ID" value="NZ_BMHV01000001.1"/>
</dbReference>
<reference evidence="10" key="2">
    <citation type="submission" date="2020-09" db="EMBL/GenBank/DDBJ databases">
        <authorList>
            <person name="Sun Q."/>
            <person name="Zhou Y."/>
        </authorList>
    </citation>
    <scope>NUCLEOTIDE SEQUENCE</scope>
    <source>
        <strain evidence="10">CGMCC 1.15254</strain>
    </source>
</reference>
<feature type="transmembrane region" description="Helical" evidence="8">
    <location>
        <begin position="414"/>
        <end position="433"/>
    </location>
</feature>
<organism evidence="10 11">
    <name type="scientific">Terasakiella brassicae</name>
    <dbReference type="NCBI Taxonomy" id="1634917"/>
    <lineage>
        <taxon>Bacteria</taxon>
        <taxon>Pseudomonadati</taxon>
        <taxon>Pseudomonadota</taxon>
        <taxon>Alphaproteobacteria</taxon>
        <taxon>Rhodospirillales</taxon>
        <taxon>Terasakiellaceae</taxon>
        <taxon>Terasakiella</taxon>
    </lineage>
</organism>
<dbReference type="PANTHER" id="PTHR42703:SF1">
    <property type="entry name" value="NA(+)_H(+) ANTIPORTER SUBUNIT D1"/>
    <property type="match status" value="1"/>
</dbReference>
<keyword evidence="11" id="KW-1185">Reference proteome</keyword>
<feature type="transmembrane region" description="Helical" evidence="8">
    <location>
        <begin position="337"/>
        <end position="356"/>
    </location>
</feature>
<feature type="transmembrane region" description="Helical" evidence="8">
    <location>
        <begin position="206"/>
        <end position="232"/>
    </location>
</feature>
<feature type="transmembrane region" description="Helical" evidence="8">
    <location>
        <begin position="244"/>
        <end position="265"/>
    </location>
</feature>
<keyword evidence="4 7" id="KW-0812">Transmembrane</keyword>
<feature type="transmembrane region" description="Helical" evidence="8">
    <location>
        <begin position="377"/>
        <end position="402"/>
    </location>
</feature>
<dbReference type="InterPro" id="IPR003918">
    <property type="entry name" value="NADH_UbQ_OxRdtase"/>
</dbReference>